<dbReference type="EMBL" id="JAIWYP010000009">
    <property type="protein sequence ID" value="KAH3776082.1"/>
    <property type="molecule type" value="Genomic_DNA"/>
</dbReference>
<proteinExistence type="predicted"/>
<evidence type="ECO:0000313" key="2">
    <source>
        <dbReference type="Proteomes" id="UP000828390"/>
    </source>
</evidence>
<reference evidence="1" key="2">
    <citation type="submission" date="2020-11" db="EMBL/GenBank/DDBJ databases">
        <authorList>
            <person name="McCartney M.A."/>
            <person name="Auch B."/>
            <person name="Kono T."/>
            <person name="Mallez S."/>
            <person name="Becker A."/>
            <person name="Gohl D.M."/>
            <person name="Silverstein K.A.T."/>
            <person name="Koren S."/>
            <person name="Bechman K.B."/>
            <person name="Herman A."/>
            <person name="Abrahante J.E."/>
            <person name="Garbe J."/>
        </authorList>
    </citation>
    <scope>NUCLEOTIDE SEQUENCE</scope>
    <source>
        <strain evidence="1">Duluth1</strain>
        <tissue evidence="1">Whole animal</tissue>
    </source>
</reference>
<organism evidence="1 2">
    <name type="scientific">Dreissena polymorpha</name>
    <name type="common">Zebra mussel</name>
    <name type="synonym">Mytilus polymorpha</name>
    <dbReference type="NCBI Taxonomy" id="45954"/>
    <lineage>
        <taxon>Eukaryota</taxon>
        <taxon>Metazoa</taxon>
        <taxon>Spiralia</taxon>
        <taxon>Lophotrochozoa</taxon>
        <taxon>Mollusca</taxon>
        <taxon>Bivalvia</taxon>
        <taxon>Autobranchia</taxon>
        <taxon>Heteroconchia</taxon>
        <taxon>Euheterodonta</taxon>
        <taxon>Imparidentia</taxon>
        <taxon>Neoheterodontei</taxon>
        <taxon>Myida</taxon>
        <taxon>Dreissenoidea</taxon>
        <taxon>Dreissenidae</taxon>
        <taxon>Dreissena</taxon>
    </lineage>
</organism>
<comment type="caution">
    <text evidence="1">The sequence shown here is derived from an EMBL/GenBank/DDBJ whole genome shotgun (WGS) entry which is preliminary data.</text>
</comment>
<accession>A0A9D4E939</accession>
<dbReference type="AlphaFoldDB" id="A0A9D4E939"/>
<evidence type="ECO:0000313" key="1">
    <source>
        <dbReference type="EMBL" id="KAH3776082.1"/>
    </source>
</evidence>
<protein>
    <submittedName>
        <fullName evidence="1">Uncharacterized protein</fullName>
    </submittedName>
</protein>
<dbReference type="Proteomes" id="UP000828390">
    <property type="component" value="Unassembled WGS sequence"/>
</dbReference>
<name>A0A9D4E939_DREPO</name>
<sequence length="90" mass="9931">MLLEFSKAFDKIPHKRLSIKQDTMGSTMSCWIGSGVSSATEAKKSLSKVTPHRLPLSHQASPRALPSVPNFFLLYINDVPGRVASTTRLF</sequence>
<keyword evidence="2" id="KW-1185">Reference proteome</keyword>
<gene>
    <name evidence="1" type="ORF">DPMN_177495</name>
</gene>
<reference evidence="1" key="1">
    <citation type="journal article" date="2019" name="bioRxiv">
        <title>The Genome of the Zebra Mussel, Dreissena polymorpha: A Resource for Invasive Species Research.</title>
        <authorList>
            <person name="McCartney M.A."/>
            <person name="Auch B."/>
            <person name="Kono T."/>
            <person name="Mallez S."/>
            <person name="Zhang Y."/>
            <person name="Obille A."/>
            <person name="Becker A."/>
            <person name="Abrahante J.E."/>
            <person name="Garbe J."/>
            <person name="Badalamenti J.P."/>
            <person name="Herman A."/>
            <person name="Mangelson H."/>
            <person name="Liachko I."/>
            <person name="Sullivan S."/>
            <person name="Sone E.D."/>
            <person name="Koren S."/>
            <person name="Silverstein K.A.T."/>
            <person name="Beckman K.B."/>
            <person name="Gohl D.M."/>
        </authorList>
    </citation>
    <scope>NUCLEOTIDE SEQUENCE</scope>
    <source>
        <strain evidence="1">Duluth1</strain>
        <tissue evidence="1">Whole animal</tissue>
    </source>
</reference>